<dbReference type="PANTHER" id="PTHR15204">
    <property type="entry name" value="LARGE PROLINE-RICH PROTEIN BAG6"/>
    <property type="match status" value="1"/>
</dbReference>
<gene>
    <name evidence="2" type="ORF">CELE_ZK688.5</name>
    <name evidence="2 4" type="ORF">ZK688.5</name>
</gene>
<dbReference type="SMR" id="L8E805"/>
<evidence type="ECO:0000259" key="1">
    <source>
        <dbReference type="PROSITE" id="PS50053"/>
    </source>
</evidence>
<dbReference type="PROSITE" id="PS50053">
    <property type="entry name" value="UBIQUITIN_2"/>
    <property type="match status" value="1"/>
</dbReference>
<dbReference type="Proteomes" id="UP000001940">
    <property type="component" value="Chromosome III"/>
</dbReference>
<dbReference type="HOGENOM" id="CLU_1549016_0_0_1"/>
<dbReference type="Gene3D" id="3.10.20.90">
    <property type="entry name" value="Phosphatidylinositol 3-kinase Catalytic Subunit, Chain A, domain 1"/>
    <property type="match status" value="1"/>
</dbReference>
<dbReference type="FunFam" id="3.10.20.90:FF:000470">
    <property type="entry name" value="Protein CBG12265"/>
    <property type="match status" value="1"/>
</dbReference>
<evidence type="ECO:0000313" key="4">
    <source>
        <dbReference type="WormBase" id="ZK688.5c"/>
    </source>
</evidence>
<feature type="domain" description="Ubiquitin-like" evidence="1">
    <location>
        <begin position="21"/>
        <end position="96"/>
    </location>
</feature>
<dbReference type="AlphaFoldDB" id="L8E805"/>
<proteinExistence type="evidence at protein level"/>
<dbReference type="WormBase" id="ZK688.5c">
    <property type="protein sequence ID" value="CE48132"/>
    <property type="gene ID" value="WBGene00022800"/>
</dbReference>
<dbReference type="ExpressionAtlas" id="L8E805">
    <property type="expression patterns" value="baseline and differential"/>
</dbReference>
<name>L8E805_CAEEL</name>
<dbReference type="InterPro" id="IPR029071">
    <property type="entry name" value="Ubiquitin-like_domsf"/>
</dbReference>
<dbReference type="AGR" id="WB:WBGene00022800"/>
<protein>
    <submittedName>
        <fullName evidence="2">Ubiquitin-like domain-containing protein</fullName>
    </submittedName>
</protein>
<dbReference type="EMBL" id="BX284603">
    <property type="protein sequence ID" value="CCQ25680.1"/>
    <property type="molecule type" value="Genomic_DNA"/>
</dbReference>
<dbReference type="SMART" id="SM00213">
    <property type="entry name" value="UBQ"/>
    <property type="match status" value="1"/>
</dbReference>
<dbReference type="InterPro" id="IPR000626">
    <property type="entry name" value="Ubiquitin-like_dom"/>
</dbReference>
<dbReference type="Bgee" id="WBGene00022800">
    <property type="expression patterns" value="Expressed in germ line (C elegans) and 4 other cell types or tissues"/>
</dbReference>
<reference evidence="2 3" key="1">
    <citation type="journal article" date="1998" name="Science">
        <title>Genome sequence of the nematode C. elegans: a platform for investigating biology.</title>
        <authorList>
            <consortium name="The C. elegans sequencing consortium"/>
            <person name="Sulson J.E."/>
            <person name="Waterston R."/>
        </authorList>
    </citation>
    <scope>NUCLEOTIDE SEQUENCE [LARGE SCALE GENOMIC DNA]</scope>
    <source>
        <strain evidence="2 3">Bristol N2</strain>
    </source>
</reference>
<accession>L8E805</accession>
<dbReference type="SUPFAM" id="SSF54236">
    <property type="entry name" value="Ubiquitin-like"/>
    <property type="match status" value="1"/>
</dbReference>
<keyword evidence="5" id="KW-1267">Proteomics identification</keyword>
<evidence type="ECO:0007829" key="5">
    <source>
        <dbReference type="PeptideAtlas" id="L8E805"/>
    </source>
</evidence>
<evidence type="ECO:0000313" key="2">
    <source>
        <dbReference type="EMBL" id="CCQ25680.1"/>
    </source>
</evidence>
<keyword evidence="3" id="KW-1185">Reference proteome</keyword>
<dbReference type="PeptideAtlas" id="L8E805"/>
<evidence type="ECO:0000313" key="3">
    <source>
        <dbReference type="Proteomes" id="UP000001940"/>
    </source>
</evidence>
<sequence>MSETQEQEASGNGEPDLPTTIRVTLKTLDDREATVTIGLQDTIQSLIDLGRREMNIQSGFQRVIAGGRVLNSTQTVQAAGISDGQTVHLVDRGPSGENDRPNVMPDRVAGPRIINAIPGLPPPGFIFQSPAFARMIPGNVEIPTPPSQTQHTVVHPIRVPGSIAESCSVQRHI</sequence>
<dbReference type="OrthoDB" id="1885901at2759"/>
<dbReference type="PANTHER" id="PTHR15204:SF0">
    <property type="entry name" value="LARGE PROLINE-RICH PROTEIN BAG6"/>
    <property type="match status" value="1"/>
</dbReference>
<organism evidence="2 3">
    <name type="scientific">Caenorhabditis elegans</name>
    <dbReference type="NCBI Taxonomy" id="6239"/>
    <lineage>
        <taxon>Eukaryota</taxon>
        <taxon>Metazoa</taxon>
        <taxon>Ecdysozoa</taxon>
        <taxon>Nematoda</taxon>
        <taxon>Chromadorea</taxon>
        <taxon>Rhabditida</taxon>
        <taxon>Rhabditina</taxon>
        <taxon>Rhabditomorpha</taxon>
        <taxon>Rhabditoidea</taxon>
        <taxon>Rhabditidae</taxon>
        <taxon>Peloderinae</taxon>
        <taxon>Caenorhabditis</taxon>
    </lineage>
</organism>
<dbReference type="Pfam" id="PF00240">
    <property type="entry name" value="ubiquitin"/>
    <property type="match status" value="1"/>
</dbReference>